<evidence type="ECO:0000313" key="3">
    <source>
        <dbReference type="EMBL" id="KKK64275.1"/>
    </source>
</evidence>
<dbReference type="PANTHER" id="PTHR48267:SF1">
    <property type="entry name" value="BILIRUBIN OXIDASE"/>
    <property type="match status" value="1"/>
</dbReference>
<accession>A0A0F8XSV9</accession>
<dbReference type="InterPro" id="IPR011706">
    <property type="entry name" value="Cu-oxidase_C"/>
</dbReference>
<name>A0A0F8XSV9_9ZZZZ</name>
<gene>
    <name evidence="3" type="ORF">LCGC14_2985870</name>
</gene>
<dbReference type="InterPro" id="IPR045087">
    <property type="entry name" value="Cu-oxidase_fam"/>
</dbReference>
<evidence type="ECO:0000256" key="1">
    <source>
        <dbReference type="SAM" id="MobiDB-lite"/>
    </source>
</evidence>
<dbReference type="EMBL" id="LAZR01061095">
    <property type="protein sequence ID" value="KKK64275.1"/>
    <property type="molecule type" value="Genomic_DNA"/>
</dbReference>
<organism evidence="3">
    <name type="scientific">marine sediment metagenome</name>
    <dbReference type="NCBI Taxonomy" id="412755"/>
    <lineage>
        <taxon>unclassified sequences</taxon>
        <taxon>metagenomes</taxon>
        <taxon>ecological metagenomes</taxon>
    </lineage>
</organism>
<dbReference type="Gene3D" id="2.60.40.420">
    <property type="entry name" value="Cupredoxins - blue copper proteins"/>
    <property type="match status" value="3"/>
</dbReference>
<feature type="compositionally biased region" description="Basic and acidic residues" evidence="1">
    <location>
        <begin position="345"/>
        <end position="368"/>
    </location>
</feature>
<feature type="domain" description="Plastocyanin-like" evidence="2">
    <location>
        <begin position="284"/>
        <end position="334"/>
    </location>
</feature>
<sequence length="368" mass="40687">LWYHDHSLGMTRLNVYAGMAGFWIVRDDVEDSLNLPGPAPRLRDEPETKYFEIPIAIQDRSFNADGSLFYPGSRTFFDGYDGPFIPDSSVPPIWNPEFFGDTMVVNGRTWPYLEVEPRKYRLRLLNGCNSRFLILKTDRPLTFHQIGSEGGLLPDAPVALTQLLMAPAERADVIVDFSSFEPGDEIILLNLGPDSPFGGLPVDPEDQADPETTGQVMKFKVVELTGEDTSEIPAELPPIEPLTTELPARDLTLNEEMDEQAGIPIAALLGTGAAGPLSWSADVTETPTSGDTEVWRILNLTEDAHPVHLHLVMFQVLDRTPFDADAYHQAQAEYLEGDKSGPPPDPKDFAEGDPVERNSWEAGLKDTV</sequence>
<dbReference type="Pfam" id="PF07731">
    <property type="entry name" value="Cu-oxidase_2"/>
    <property type="match status" value="1"/>
</dbReference>
<comment type="caution">
    <text evidence="3">The sequence shown here is derived from an EMBL/GenBank/DDBJ whole genome shotgun (WGS) entry which is preliminary data.</text>
</comment>
<reference evidence="3" key="1">
    <citation type="journal article" date="2015" name="Nature">
        <title>Complex archaea that bridge the gap between prokaryotes and eukaryotes.</title>
        <authorList>
            <person name="Spang A."/>
            <person name="Saw J.H."/>
            <person name="Jorgensen S.L."/>
            <person name="Zaremba-Niedzwiedzka K."/>
            <person name="Martijn J."/>
            <person name="Lind A.E."/>
            <person name="van Eijk R."/>
            <person name="Schleper C."/>
            <person name="Guy L."/>
            <person name="Ettema T.J."/>
        </authorList>
    </citation>
    <scope>NUCLEOTIDE SEQUENCE</scope>
</reference>
<dbReference type="CDD" id="cd13868">
    <property type="entry name" value="CuRO_2_CotA_like"/>
    <property type="match status" value="1"/>
</dbReference>
<dbReference type="AlphaFoldDB" id="A0A0F8XSV9"/>
<protein>
    <recommendedName>
        <fullName evidence="2">Plastocyanin-like domain-containing protein</fullName>
    </recommendedName>
</protein>
<dbReference type="InterPro" id="IPR008972">
    <property type="entry name" value="Cupredoxin"/>
</dbReference>
<proteinExistence type="predicted"/>
<feature type="non-terminal residue" evidence="3">
    <location>
        <position position="368"/>
    </location>
</feature>
<dbReference type="GO" id="GO:0016491">
    <property type="term" value="F:oxidoreductase activity"/>
    <property type="evidence" value="ECO:0007669"/>
    <property type="project" value="InterPro"/>
</dbReference>
<dbReference type="PANTHER" id="PTHR48267">
    <property type="entry name" value="CUPREDOXIN SUPERFAMILY PROTEIN"/>
    <property type="match status" value="1"/>
</dbReference>
<evidence type="ECO:0000259" key="2">
    <source>
        <dbReference type="Pfam" id="PF07731"/>
    </source>
</evidence>
<dbReference type="GO" id="GO:0005507">
    <property type="term" value="F:copper ion binding"/>
    <property type="evidence" value="ECO:0007669"/>
    <property type="project" value="InterPro"/>
</dbReference>
<dbReference type="SUPFAM" id="SSF49503">
    <property type="entry name" value="Cupredoxins"/>
    <property type="match status" value="3"/>
</dbReference>
<feature type="region of interest" description="Disordered" evidence="1">
    <location>
        <begin position="334"/>
        <end position="368"/>
    </location>
</feature>
<feature type="non-terminal residue" evidence="3">
    <location>
        <position position="1"/>
    </location>
</feature>